<dbReference type="EMBL" id="MGFQ01000043">
    <property type="protein sequence ID" value="OGM08515.1"/>
    <property type="molecule type" value="Genomic_DNA"/>
</dbReference>
<comment type="caution">
    <text evidence="1">The sequence shown here is derived from an EMBL/GenBank/DDBJ whole genome shotgun (WGS) entry which is preliminary data.</text>
</comment>
<dbReference type="AlphaFoldDB" id="A0A1F7X2I0"/>
<evidence type="ECO:0000313" key="1">
    <source>
        <dbReference type="EMBL" id="OGM08515.1"/>
    </source>
</evidence>
<sequence length="70" mass="8165">MYKNLPTTLYIPESPKLAIEKCIESRKEIGYDTLLSCHNGIFNGDKDRPYWMCSFTNLDQSCFTIIKQIK</sequence>
<name>A0A1F7X2I0_9BACT</name>
<dbReference type="Proteomes" id="UP000176939">
    <property type="component" value="Unassembled WGS sequence"/>
</dbReference>
<organism evidence="1 2">
    <name type="scientific">Candidatus Woesebacteria bacterium RBG_13_36_22</name>
    <dbReference type="NCBI Taxonomy" id="1802478"/>
    <lineage>
        <taxon>Bacteria</taxon>
        <taxon>Candidatus Woeseibacteriota</taxon>
    </lineage>
</organism>
<gene>
    <name evidence="1" type="ORF">A2Z67_02175</name>
</gene>
<evidence type="ECO:0000313" key="2">
    <source>
        <dbReference type="Proteomes" id="UP000176939"/>
    </source>
</evidence>
<reference evidence="1 2" key="1">
    <citation type="journal article" date="2016" name="Nat. Commun.">
        <title>Thousands of microbial genomes shed light on interconnected biogeochemical processes in an aquifer system.</title>
        <authorList>
            <person name="Anantharaman K."/>
            <person name="Brown C.T."/>
            <person name="Hug L.A."/>
            <person name="Sharon I."/>
            <person name="Castelle C.J."/>
            <person name="Probst A.J."/>
            <person name="Thomas B.C."/>
            <person name="Singh A."/>
            <person name="Wilkins M.J."/>
            <person name="Karaoz U."/>
            <person name="Brodie E.L."/>
            <person name="Williams K.H."/>
            <person name="Hubbard S.S."/>
            <person name="Banfield J.F."/>
        </authorList>
    </citation>
    <scope>NUCLEOTIDE SEQUENCE [LARGE SCALE GENOMIC DNA]</scope>
</reference>
<accession>A0A1F7X2I0</accession>
<proteinExistence type="predicted"/>
<protein>
    <submittedName>
        <fullName evidence="1">Uncharacterized protein</fullName>
    </submittedName>
</protein>